<proteinExistence type="predicted"/>
<dbReference type="STRING" id="888816.HMPREF9389_0195"/>
<name>F3UMY7_STRSA</name>
<dbReference type="PANTHER" id="PTHR47163:SF2">
    <property type="entry name" value="SI:DKEY-17M8.2"/>
    <property type="match status" value="1"/>
</dbReference>
<organism evidence="2 3">
    <name type="scientific">Streptococcus sanguinis SK355</name>
    <dbReference type="NCBI Taxonomy" id="888816"/>
    <lineage>
        <taxon>Bacteria</taxon>
        <taxon>Bacillati</taxon>
        <taxon>Bacillota</taxon>
        <taxon>Bacilli</taxon>
        <taxon>Lactobacillales</taxon>
        <taxon>Streptococcaceae</taxon>
        <taxon>Streptococcus</taxon>
    </lineage>
</organism>
<accession>F3UMY7</accession>
<gene>
    <name evidence="2" type="ORF">HMPREF9389_0195</name>
</gene>
<dbReference type="NCBIfam" id="NF033547">
    <property type="entry name" value="transpos_IS1595"/>
    <property type="match status" value="1"/>
</dbReference>
<evidence type="ECO:0000313" key="2">
    <source>
        <dbReference type="EMBL" id="EGJ44016.1"/>
    </source>
</evidence>
<dbReference type="InterPro" id="IPR024445">
    <property type="entry name" value="Tnp_ISXO2-like"/>
</dbReference>
<feature type="domain" description="ISXO2-like transposase" evidence="1">
    <location>
        <begin position="137"/>
        <end position="285"/>
    </location>
</feature>
<dbReference type="EMBL" id="AFFN01000003">
    <property type="protein sequence ID" value="EGJ44016.1"/>
    <property type="molecule type" value="Genomic_DNA"/>
</dbReference>
<protein>
    <submittedName>
        <fullName evidence="2">ISSpo8 transposase</fullName>
    </submittedName>
</protein>
<dbReference type="HOGENOM" id="CLU_044348_1_2_9"/>
<evidence type="ECO:0000313" key="3">
    <source>
        <dbReference type="Proteomes" id="UP000005589"/>
    </source>
</evidence>
<dbReference type="Proteomes" id="UP000005589">
    <property type="component" value="Unassembled WGS sequence"/>
</dbReference>
<dbReference type="PATRIC" id="fig|888816.3.peg.189"/>
<dbReference type="InterPro" id="IPR053164">
    <property type="entry name" value="IS1016-like_transposase"/>
</dbReference>
<dbReference type="PANTHER" id="PTHR47163">
    <property type="entry name" value="DDE_TNP_IS1595 DOMAIN-CONTAINING PROTEIN"/>
    <property type="match status" value="1"/>
</dbReference>
<sequence length="314" mass="36519">MILEYKRSREMLGEFKSLYDLMNAFPSDYHCEQHLEKIRWNGYVVSPFDETSKVYKCKNGKYRCKNTGKYFSVKTGTMFDNTKVSLQKWFIAIWMVTSHKKGISSLQLSKDIHVTQKTAWFMLERIRRCFGSENNNELDGTVEVDETYIGGKNKNRHNSKKVKNAQGRSLKDKTPVVGMVAREGKLNAHKVSDTGIKTLTEQVVKFVKDTAQLYTDEWLGYNKVAKMYDHAFVNHGAREYVIDDIYTNTIEGFWAGLKRGVLGIYHSWSKKHLQDYVDEFVFRYNTRSMADNDRFNLLLASSGVRTKYKELIHG</sequence>
<comment type="caution">
    <text evidence="2">The sequence shown here is derived from an EMBL/GenBank/DDBJ whole genome shotgun (WGS) entry which is preliminary data.</text>
</comment>
<dbReference type="Pfam" id="PF12762">
    <property type="entry name" value="DDE_Tnp_IS1595"/>
    <property type="match status" value="1"/>
</dbReference>
<dbReference type="SMART" id="SM01126">
    <property type="entry name" value="DDE_Tnp_IS1595"/>
    <property type="match status" value="1"/>
</dbReference>
<dbReference type="AlphaFoldDB" id="F3UMY7"/>
<dbReference type="eggNOG" id="COG3677">
    <property type="taxonomic scope" value="Bacteria"/>
</dbReference>
<evidence type="ECO:0000259" key="1">
    <source>
        <dbReference type="SMART" id="SM01126"/>
    </source>
</evidence>
<reference evidence="2 3" key="1">
    <citation type="submission" date="2011-03" db="EMBL/GenBank/DDBJ databases">
        <authorList>
            <person name="Muzny D."/>
            <person name="Qin X."/>
            <person name="Deng J."/>
            <person name="Jiang H."/>
            <person name="Liu Y."/>
            <person name="Qu J."/>
            <person name="Song X.-Z."/>
            <person name="Zhang L."/>
            <person name="Thornton R."/>
            <person name="Coyle M."/>
            <person name="Francisco L."/>
            <person name="Jackson L."/>
            <person name="Javaid M."/>
            <person name="Korchina V."/>
            <person name="Kovar C."/>
            <person name="Mata R."/>
            <person name="Mathew T."/>
            <person name="Ngo R."/>
            <person name="Nguyen L."/>
            <person name="Nguyen N."/>
            <person name="Okwuonu G."/>
            <person name="Ongeri F."/>
            <person name="Pham C."/>
            <person name="Simmons D."/>
            <person name="Wilczek-Boney K."/>
            <person name="Hale W."/>
            <person name="Jakkamsetti A."/>
            <person name="Pham P."/>
            <person name="Ruth R."/>
            <person name="San Lucas F."/>
            <person name="Warren J."/>
            <person name="Zhang J."/>
            <person name="Zhao Z."/>
            <person name="Zhou C."/>
            <person name="Zhu D."/>
            <person name="Lee S."/>
            <person name="Bess C."/>
            <person name="Blankenburg K."/>
            <person name="Forbes L."/>
            <person name="Fu Q."/>
            <person name="Gubbala S."/>
            <person name="Hirani K."/>
            <person name="Jayaseelan J.C."/>
            <person name="Lara F."/>
            <person name="Munidasa M."/>
            <person name="Palculict T."/>
            <person name="Patil S."/>
            <person name="Pu L.-L."/>
            <person name="Saada N."/>
            <person name="Tang L."/>
            <person name="Weissenberger G."/>
            <person name="Zhu Y."/>
            <person name="Hemphill L."/>
            <person name="Shang Y."/>
            <person name="Youmans B."/>
            <person name="Ayvaz T."/>
            <person name="Ross M."/>
            <person name="Santibanez J."/>
            <person name="Aqrawi P."/>
            <person name="Gross S."/>
            <person name="Joshi V."/>
            <person name="Fowler G."/>
            <person name="Nazareth L."/>
            <person name="Reid J."/>
            <person name="Worley K."/>
            <person name="Petrosino J."/>
            <person name="Highlander S."/>
            <person name="Gibbs R."/>
        </authorList>
    </citation>
    <scope>NUCLEOTIDE SEQUENCE [LARGE SCALE GENOMIC DNA]</scope>
    <source>
        <strain evidence="2 3">SK355</strain>
    </source>
</reference>